<protein>
    <submittedName>
        <fullName evidence="1">Uncharacterized protein</fullName>
    </submittedName>
</protein>
<evidence type="ECO:0000313" key="2">
    <source>
        <dbReference type="Proteomes" id="UP000266841"/>
    </source>
</evidence>
<sequence>MTTQSSSLWSGKAMTLTETCRLVFSRCVIALDLSSAWNQPFLLSLQRCEGDCDNDDECAGSLVCFQRDNDDNPIPGCVGSPYGGYDYCVSKSDR</sequence>
<organism evidence="1 2">
    <name type="scientific">Thalassiosira oceanica</name>
    <name type="common">Marine diatom</name>
    <dbReference type="NCBI Taxonomy" id="159749"/>
    <lineage>
        <taxon>Eukaryota</taxon>
        <taxon>Sar</taxon>
        <taxon>Stramenopiles</taxon>
        <taxon>Ochrophyta</taxon>
        <taxon>Bacillariophyta</taxon>
        <taxon>Coscinodiscophyceae</taxon>
        <taxon>Thalassiosirophycidae</taxon>
        <taxon>Thalassiosirales</taxon>
        <taxon>Thalassiosiraceae</taxon>
        <taxon>Thalassiosira</taxon>
    </lineage>
</organism>
<name>K0TMR7_THAOC</name>
<dbReference type="EMBL" id="AGNL01005103">
    <property type="protein sequence ID" value="EJK72922.1"/>
    <property type="molecule type" value="Genomic_DNA"/>
</dbReference>
<accession>K0TMR7</accession>
<reference evidence="1 2" key="1">
    <citation type="journal article" date="2012" name="Genome Biol.">
        <title>Genome and low-iron response of an oceanic diatom adapted to chronic iron limitation.</title>
        <authorList>
            <person name="Lommer M."/>
            <person name="Specht M."/>
            <person name="Roy A.S."/>
            <person name="Kraemer L."/>
            <person name="Andreson R."/>
            <person name="Gutowska M.A."/>
            <person name="Wolf J."/>
            <person name="Bergner S.V."/>
            <person name="Schilhabel M.B."/>
            <person name="Klostermeier U.C."/>
            <person name="Beiko R.G."/>
            <person name="Rosenstiel P."/>
            <person name="Hippler M."/>
            <person name="Laroche J."/>
        </authorList>
    </citation>
    <scope>NUCLEOTIDE SEQUENCE [LARGE SCALE GENOMIC DNA]</scope>
    <source>
        <strain evidence="1 2">CCMP1005</strain>
    </source>
</reference>
<dbReference type="OrthoDB" id="46933at2759"/>
<comment type="caution">
    <text evidence="1">The sequence shown here is derived from an EMBL/GenBank/DDBJ whole genome shotgun (WGS) entry which is preliminary data.</text>
</comment>
<proteinExistence type="predicted"/>
<evidence type="ECO:0000313" key="1">
    <source>
        <dbReference type="EMBL" id="EJK72922.1"/>
    </source>
</evidence>
<dbReference type="AlphaFoldDB" id="K0TMR7"/>
<keyword evidence="2" id="KW-1185">Reference proteome</keyword>
<feature type="non-terminal residue" evidence="1">
    <location>
        <position position="94"/>
    </location>
</feature>
<dbReference type="Proteomes" id="UP000266841">
    <property type="component" value="Unassembled WGS sequence"/>
</dbReference>
<gene>
    <name evidence="1" type="ORF">THAOC_05498</name>
</gene>